<evidence type="ECO:0000256" key="1">
    <source>
        <dbReference type="SAM" id="Phobius"/>
    </source>
</evidence>
<reference evidence="2 3" key="2">
    <citation type="submission" date="2018-05" db="EMBL/GenBank/DDBJ databases">
        <authorList>
            <person name="Lanie J.A."/>
            <person name="Ng W.-L."/>
            <person name="Kazmierczak K.M."/>
            <person name="Andrzejewski T.M."/>
            <person name="Davidsen T.M."/>
            <person name="Wayne K.J."/>
            <person name="Tettelin H."/>
            <person name="Glass J.I."/>
            <person name="Rusch D."/>
            <person name="Podicherti R."/>
            <person name="Tsui H.-C.T."/>
            <person name="Winkler M.E."/>
        </authorList>
    </citation>
    <scope>NUCLEOTIDE SEQUENCE [LARGE SCALE GENOMIC DNA]</scope>
    <source>
        <strain evidence="2 3">C305</strain>
    </source>
</reference>
<sequence length="114" mass="13419">MSKVIPASKSNGINHQYIFLFLNKIQILMTLDSWSITLIFIWLGMIIFGIYRKRYLLTAIFVALEISVLLISYFFDNRDYRMHIAVFGTTALYLVTLVFLMILLMLEFPKLKKE</sequence>
<name>A0A2U2XDZ8_9FLAO</name>
<organism evidence="2 3">
    <name type="scientific">Brumimicrobium oceani</name>
    <dbReference type="NCBI Taxonomy" id="2100725"/>
    <lineage>
        <taxon>Bacteria</taxon>
        <taxon>Pseudomonadati</taxon>
        <taxon>Bacteroidota</taxon>
        <taxon>Flavobacteriia</taxon>
        <taxon>Flavobacteriales</taxon>
        <taxon>Crocinitomicaceae</taxon>
        <taxon>Brumimicrobium</taxon>
    </lineage>
</organism>
<gene>
    <name evidence="2" type="ORF">DIT68_05515</name>
</gene>
<reference evidence="2 3" key="1">
    <citation type="submission" date="2018-05" db="EMBL/GenBank/DDBJ databases">
        <title>Brumimicrobium oceani sp. nov., isolated from coastal sediment.</title>
        <authorList>
            <person name="Kou Y."/>
        </authorList>
    </citation>
    <scope>NUCLEOTIDE SEQUENCE [LARGE SCALE GENOMIC DNA]</scope>
    <source>
        <strain evidence="2 3">C305</strain>
    </source>
</reference>
<keyword evidence="3" id="KW-1185">Reference proteome</keyword>
<feature type="transmembrane region" description="Helical" evidence="1">
    <location>
        <begin position="81"/>
        <end position="106"/>
    </location>
</feature>
<dbReference type="Proteomes" id="UP000245370">
    <property type="component" value="Unassembled WGS sequence"/>
</dbReference>
<accession>A0A2U2XDZ8</accession>
<keyword evidence="1" id="KW-0812">Transmembrane</keyword>
<feature type="transmembrane region" description="Helical" evidence="1">
    <location>
        <begin position="25"/>
        <end position="48"/>
    </location>
</feature>
<dbReference type="EMBL" id="QFRJ01000003">
    <property type="protein sequence ID" value="PWH86014.1"/>
    <property type="molecule type" value="Genomic_DNA"/>
</dbReference>
<comment type="caution">
    <text evidence="2">The sequence shown here is derived from an EMBL/GenBank/DDBJ whole genome shotgun (WGS) entry which is preliminary data.</text>
</comment>
<evidence type="ECO:0000313" key="3">
    <source>
        <dbReference type="Proteomes" id="UP000245370"/>
    </source>
</evidence>
<protein>
    <submittedName>
        <fullName evidence="2">Uncharacterized protein</fullName>
    </submittedName>
</protein>
<evidence type="ECO:0000313" key="2">
    <source>
        <dbReference type="EMBL" id="PWH86014.1"/>
    </source>
</evidence>
<proteinExistence type="predicted"/>
<keyword evidence="1" id="KW-1133">Transmembrane helix</keyword>
<keyword evidence="1" id="KW-0472">Membrane</keyword>
<feature type="transmembrane region" description="Helical" evidence="1">
    <location>
        <begin position="55"/>
        <end position="75"/>
    </location>
</feature>
<dbReference type="AlphaFoldDB" id="A0A2U2XDZ8"/>